<keyword evidence="1" id="KW-0812">Transmembrane</keyword>
<organism evidence="2 3">
    <name type="scientific">Paenibacillus marchantiophytorum</name>
    <dbReference type="NCBI Taxonomy" id="1619310"/>
    <lineage>
        <taxon>Bacteria</taxon>
        <taxon>Bacillati</taxon>
        <taxon>Bacillota</taxon>
        <taxon>Bacilli</taxon>
        <taxon>Bacillales</taxon>
        <taxon>Paenibacillaceae</taxon>
        <taxon>Paenibacillus</taxon>
    </lineage>
</organism>
<feature type="transmembrane region" description="Helical" evidence="1">
    <location>
        <begin position="142"/>
        <end position="161"/>
    </location>
</feature>
<proteinExistence type="predicted"/>
<keyword evidence="1" id="KW-1133">Transmembrane helix</keyword>
<keyword evidence="3" id="KW-1185">Reference proteome</keyword>
<name>A0ABQ1FFB2_9BACL</name>
<dbReference type="RefSeq" id="WP_189019712.1">
    <property type="nucleotide sequence ID" value="NZ_BMHE01000061.1"/>
</dbReference>
<protein>
    <submittedName>
        <fullName evidence="2">Uncharacterized protein</fullName>
    </submittedName>
</protein>
<evidence type="ECO:0000313" key="3">
    <source>
        <dbReference type="Proteomes" id="UP000615455"/>
    </source>
</evidence>
<accession>A0ABQ1FFB2</accession>
<keyword evidence="1" id="KW-0472">Membrane</keyword>
<feature type="transmembrane region" description="Helical" evidence="1">
    <location>
        <begin position="6"/>
        <end position="37"/>
    </location>
</feature>
<feature type="transmembrane region" description="Helical" evidence="1">
    <location>
        <begin position="99"/>
        <end position="121"/>
    </location>
</feature>
<comment type="caution">
    <text evidence="2">The sequence shown here is derived from an EMBL/GenBank/DDBJ whole genome shotgun (WGS) entry which is preliminary data.</text>
</comment>
<dbReference type="Proteomes" id="UP000615455">
    <property type="component" value="Unassembled WGS sequence"/>
</dbReference>
<dbReference type="EMBL" id="BMHE01000061">
    <property type="protein sequence ID" value="GGA10572.1"/>
    <property type="molecule type" value="Genomic_DNA"/>
</dbReference>
<evidence type="ECO:0000313" key="2">
    <source>
        <dbReference type="EMBL" id="GGA10572.1"/>
    </source>
</evidence>
<gene>
    <name evidence="2" type="ORF">GCM10008018_64880</name>
</gene>
<feature type="transmembrane region" description="Helical" evidence="1">
    <location>
        <begin position="58"/>
        <end position="79"/>
    </location>
</feature>
<evidence type="ECO:0000256" key="1">
    <source>
        <dbReference type="SAM" id="Phobius"/>
    </source>
</evidence>
<reference evidence="3" key="1">
    <citation type="journal article" date="2019" name="Int. J. Syst. Evol. Microbiol.">
        <title>The Global Catalogue of Microorganisms (GCM) 10K type strain sequencing project: providing services to taxonomists for standard genome sequencing and annotation.</title>
        <authorList>
            <consortium name="The Broad Institute Genomics Platform"/>
            <consortium name="The Broad Institute Genome Sequencing Center for Infectious Disease"/>
            <person name="Wu L."/>
            <person name="Ma J."/>
        </authorList>
    </citation>
    <scope>NUCLEOTIDE SEQUENCE [LARGE SCALE GENOMIC DNA]</scope>
    <source>
        <strain evidence="3">CGMCC 1.15043</strain>
    </source>
</reference>
<sequence>MIEGWTIVISLIGLFWIIMFSLFESIIYGLVVLVLRIKPRRNLDLGYSFLMKNIFNQVIIRVIVFVVYSIVLEVIGEIFIGSNPKEFDYAISTIFDSVIYGYISKVALGALGICFLFNKYYLIRIHITDTSKGKASFPKERLLFLVAYGISFAVIGVRMSWSMYWV</sequence>